<protein>
    <recommendedName>
        <fullName evidence="5">GAG-pre-integrase domain-containing protein</fullName>
    </recommendedName>
</protein>
<dbReference type="Pfam" id="PF22936">
    <property type="entry name" value="Pol_BBD"/>
    <property type="match status" value="1"/>
</dbReference>
<dbReference type="Pfam" id="PF13976">
    <property type="entry name" value="gag_pre-integrs"/>
    <property type="match status" value="1"/>
</dbReference>
<feature type="domain" description="GAG-pre-integrase" evidence="1">
    <location>
        <begin position="88"/>
        <end position="151"/>
    </location>
</feature>
<sequence length="302" mass="33485">MGSKNISMGNNSSEEVLGDGSYQLKLRTGCILLLEDVRYAPTVRLNLLSVTALLDNDFSFIFQNNKLDILLDNVLFGHGFHMDSLFQLDLIDSQSFFSYVVNDKIVNDSATWHARLGQIGQDRMTRLAKEGLLGPLAKVNLQTCEACLAGKACRKPFGKVVRVTQPFELVHSDIYGPMSVKRVIFLYELEEVEATLPSPSKGGELVSHLVVAEDSISDSQPSGSTPPGPSDICYAVGMACHYQSNSGPLRWNVVKRILRYLRKTVDLFLCYLGGDLRLRGYNDADWGVIEMGANPLQVMHSY</sequence>
<proteinExistence type="predicted"/>
<evidence type="ECO:0008006" key="5">
    <source>
        <dbReference type="Google" id="ProtNLM"/>
    </source>
</evidence>
<dbReference type="Proteomes" id="UP001187471">
    <property type="component" value="Unassembled WGS sequence"/>
</dbReference>
<dbReference type="EMBL" id="JAVXUO010003095">
    <property type="protein sequence ID" value="KAK2966774.1"/>
    <property type="molecule type" value="Genomic_DNA"/>
</dbReference>
<gene>
    <name evidence="3" type="ORF">RJ640_020617</name>
</gene>
<dbReference type="AlphaFoldDB" id="A0AA88QKE6"/>
<evidence type="ECO:0000313" key="4">
    <source>
        <dbReference type="Proteomes" id="UP001187471"/>
    </source>
</evidence>
<evidence type="ECO:0000313" key="3">
    <source>
        <dbReference type="EMBL" id="KAK2966774.1"/>
    </source>
</evidence>
<reference evidence="3" key="1">
    <citation type="submission" date="2022-12" db="EMBL/GenBank/DDBJ databases">
        <title>Draft genome assemblies for two species of Escallonia (Escalloniales).</title>
        <authorList>
            <person name="Chanderbali A."/>
            <person name="Dervinis C."/>
            <person name="Anghel I."/>
            <person name="Soltis D."/>
            <person name="Soltis P."/>
            <person name="Zapata F."/>
        </authorList>
    </citation>
    <scope>NUCLEOTIDE SEQUENCE</scope>
    <source>
        <strain evidence="3">UCBG92.1500</strain>
        <tissue evidence="3">Leaf</tissue>
    </source>
</reference>
<keyword evidence="4" id="KW-1185">Reference proteome</keyword>
<accession>A0AA88QKE6</accession>
<feature type="domain" description="Retrovirus-related Pol polyprotein from transposon TNT 1-94-like beta-barrel" evidence="2">
    <location>
        <begin position="3"/>
        <end position="57"/>
    </location>
</feature>
<evidence type="ECO:0000259" key="2">
    <source>
        <dbReference type="Pfam" id="PF22936"/>
    </source>
</evidence>
<comment type="caution">
    <text evidence="3">The sequence shown here is derived from an EMBL/GenBank/DDBJ whole genome shotgun (WGS) entry which is preliminary data.</text>
</comment>
<name>A0AA88QKE6_9ASTE</name>
<organism evidence="3 4">
    <name type="scientific">Escallonia rubra</name>
    <dbReference type="NCBI Taxonomy" id="112253"/>
    <lineage>
        <taxon>Eukaryota</taxon>
        <taxon>Viridiplantae</taxon>
        <taxon>Streptophyta</taxon>
        <taxon>Embryophyta</taxon>
        <taxon>Tracheophyta</taxon>
        <taxon>Spermatophyta</taxon>
        <taxon>Magnoliopsida</taxon>
        <taxon>eudicotyledons</taxon>
        <taxon>Gunneridae</taxon>
        <taxon>Pentapetalae</taxon>
        <taxon>asterids</taxon>
        <taxon>campanulids</taxon>
        <taxon>Escalloniales</taxon>
        <taxon>Escalloniaceae</taxon>
        <taxon>Escallonia</taxon>
    </lineage>
</organism>
<dbReference type="InterPro" id="IPR025724">
    <property type="entry name" value="GAG-pre-integrase_dom"/>
</dbReference>
<dbReference type="InterPro" id="IPR054722">
    <property type="entry name" value="PolX-like_BBD"/>
</dbReference>
<evidence type="ECO:0000259" key="1">
    <source>
        <dbReference type="Pfam" id="PF13976"/>
    </source>
</evidence>